<accession>A0A1H9ZN27</accession>
<evidence type="ECO:0000313" key="2">
    <source>
        <dbReference type="EMBL" id="SES83082.1"/>
    </source>
</evidence>
<proteinExistence type="predicted"/>
<dbReference type="STRING" id="930131.SAMN05216389_102370"/>
<keyword evidence="3" id="KW-1185">Reference proteome</keyword>
<protein>
    <submittedName>
        <fullName evidence="2">Conserved membrane protein YqhR</fullName>
    </submittedName>
</protein>
<gene>
    <name evidence="2" type="ORF">SAMN05216389_102370</name>
</gene>
<keyword evidence="1" id="KW-0472">Membrane</keyword>
<sequence>MSENKKLEQNKPEQSSTLFGRALITGFVGGLLWSFFGVINYYFNFSEVAPRSFLLRSWLRAGWTDTWLGDLVSVILVGILSIGVALIYYMIFRKINSIWIGVGFGLVLWGLVYYLFQPIFPNIPNLTNLESNTIVSSICLFILYGIFVGFSISYDYHDTVMKDTVQSDDQSDKQLST</sequence>
<feature type="transmembrane region" description="Helical" evidence="1">
    <location>
        <begin position="21"/>
        <end position="43"/>
    </location>
</feature>
<dbReference type="EMBL" id="FOHE01000002">
    <property type="protein sequence ID" value="SES83082.1"/>
    <property type="molecule type" value="Genomic_DNA"/>
</dbReference>
<feature type="transmembrane region" description="Helical" evidence="1">
    <location>
        <begin position="135"/>
        <end position="154"/>
    </location>
</feature>
<evidence type="ECO:0000256" key="1">
    <source>
        <dbReference type="SAM" id="Phobius"/>
    </source>
</evidence>
<keyword evidence="1" id="KW-1133">Transmembrane helix</keyword>
<feature type="transmembrane region" description="Helical" evidence="1">
    <location>
        <begin position="98"/>
        <end position="115"/>
    </location>
</feature>
<dbReference type="OrthoDB" id="2691442at2"/>
<dbReference type="AlphaFoldDB" id="A0A1H9ZN27"/>
<name>A0A1H9ZN27_9BACI</name>
<dbReference type="InterPro" id="IPR024563">
    <property type="entry name" value="YqhR"/>
</dbReference>
<evidence type="ECO:0000313" key="3">
    <source>
        <dbReference type="Proteomes" id="UP000198618"/>
    </source>
</evidence>
<reference evidence="2 3" key="1">
    <citation type="submission" date="2016-10" db="EMBL/GenBank/DDBJ databases">
        <authorList>
            <person name="de Groot N.N."/>
        </authorList>
    </citation>
    <scope>NUCLEOTIDE SEQUENCE [LARGE SCALE GENOMIC DNA]</scope>
    <source>
        <strain evidence="2 3">IBRC-M 10780</strain>
    </source>
</reference>
<dbReference type="RefSeq" id="WP_090867118.1">
    <property type="nucleotide sequence ID" value="NZ_FOHE01000002.1"/>
</dbReference>
<dbReference type="Pfam" id="PF11085">
    <property type="entry name" value="YqhR"/>
    <property type="match status" value="1"/>
</dbReference>
<dbReference type="Proteomes" id="UP000198618">
    <property type="component" value="Unassembled WGS sequence"/>
</dbReference>
<feature type="transmembrane region" description="Helical" evidence="1">
    <location>
        <begin position="71"/>
        <end position="91"/>
    </location>
</feature>
<keyword evidence="1" id="KW-0812">Transmembrane</keyword>
<organism evidence="2 3">
    <name type="scientific">Oceanobacillus limi</name>
    <dbReference type="NCBI Taxonomy" id="930131"/>
    <lineage>
        <taxon>Bacteria</taxon>
        <taxon>Bacillati</taxon>
        <taxon>Bacillota</taxon>
        <taxon>Bacilli</taxon>
        <taxon>Bacillales</taxon>
        <taxon>Bacillaceae</taxon>
        <taxon>Oceanobacillus</taxon>
    </lineage>
</organism>